<feature type="compositionally biased region" description="Pro residues" evidence="1">
    <location>
        <begin position="1"/>
        <end position="10"/>
    </location>
</feature>
<dbReference type="Gene3D" id="1.10.510.10">
    <property type="entry name" value="Transferase(Phosphotransferase) domain 1"/>
    <property type="match status" value="1"/>
</dbReference>
<dbReference type="STRING" id="599839.J4HYI5"/>
<dbReference type="PANTHER" id="PTHR44167">
    <property type="entry name" value="OVARIAN-SPECIFIC SERINE/THREONINE-PROTEIN KINASE LOK-RELATED"/>
    <property type="match status" value="1"/>
</dbReference>
<dbReference type="GeneID" id="24098808"/>
<dbReference type="PANTHER" id="PTHR44167:SF24">
    <property type="entry name" value="SERINE_THREONINE-PROTEIN KINASE CHK2"/>
    <property type="match status" value="1"/>
</dbReference>
<dbReference type="RefSeq" id="XP_012183180.1">
    <property type="nucleotide sequence ID" value="XM_012327790.1"/>
</dbReference>
<dbReference type="SUPFAM" id="SSF56112">
    <property type="entry name" value="Protein kinase-like (PK-like)"/>
    <property type="match status" value="1"/>
</dbReference>
<proteinExistence type="predicted"/>
<dbReference type="GO" id="GO:0004672">
    <property type="term" value="F:protein kinase activity"/>
    <property type="evidence" value="ECO:0007669"/>
    <property type="project" value="InterPro"/>
</dbReference>
<name>J4HYI5_9APHY</name>
<feature type="domain" description="Protein kinase" evidence="2">
    <location>
        <begin position="43"/>
        <end position="377"/>
    </location>
</feature>
<organism evidence="3 4">
    <name type="scientific">Fibroporia radiculosa</name>
    <dbReference type="NCBI Taxonomy" id="599839"/>
    <lineage>
        <taxon>Eukaryota</taxon>
        <taxon>Fungi</taxon>
        <taxon>Dikarya</taxon>
        <taxon>Basidiomycota</taxon>
        <taxon>Agaricomycotina</taxon>
        <taxon>Agaricomycetes</taxon>
        <taxon>Polyporales</taxon>
        <taxon>Fibroporiaceae</taxon>
        <taxon>Fibroporia</taxon>
    </lineage>
</organism>
<dbReference type="Pfam" id="PF00069">
    <property type="entry name" value="Pkinase"/>
    <property type="match status" value="1"/>
</dbReference>
<evidence type="ECO:0000313" key="3">
    <source>
        <dbReference type="EMBL" id="CCM03897.1"/>
    </source>
</evidence>
<dbReference type="OrthoDB" id="5987198at2759"/>
<dbReference type="HOGENOM" id="CLU_044121_2_1_1"/>
<keyword evidence="4" id="KW-1185">Reference proteome</keyword>
<dbReference type="Proteomes" id="UP000006352">
    <property type="component" value="Unassembled WGS sequence"/>
</dbReference>
<reference evidence="3 4" key="1">
    <citation type="journal article" date="2012" name="Appl. Environ. Microbiol.">
        <title>Short-read sequencing for genomic analysis of the brown rot fungus Fibroporia radiculosa.</title>
        <authorList>
            <person name="Tang J.D."/>
            <person name="Perkins A.D."/>
            <person name="Sonstegard T.S."/>
            <person name="Schroeder S.G."/>
            <person name="Burgess S.C."/>
            <person name="Diehl S.V."/>
        </authorList>
    </citation>
    <scope>NUCLEOTIDE SEQUENCE [LARGE SCALE GENOMIC DNA]</scope>
    <source>
        <strain evidence="3 4">TFFH 294</strain>
    </source>
</reference>
<sequence length="377" mass="43811">MAGDITPPPAQDKVPTLPDRPEGKYRGELQPEEYFWRDHQRWLQEQGYMLRSRYSPDWVPSWKEKHKPFWQCDDGQAIMVPHLLDATRASDGSLVVLKRILVSEHPYEVEISQFFSSEPLVSDPHNHCISIYDVLHVPDEDGMVILVMPLMRRYDSPPLQTVGETTELFRQIFEGLQFMHQHHVAHRDCMNLNIMMDPRPLFPEMYHPRLIDWSRDLTHPAKHHTRTARPTKYYFIDFGLSRRYDPASGPPREVPIHGGDRSVPEFRNSNEPVDPFPTDVYYVGNLIREDFLQKYHGVEFMQPLVDDMVQDEPTKRPTADEVVARFGTIQSSLNSRKLRSRLVEINESPVRHIVNGVKHAFDTLGNIATSHSPIPRP</sequence>
<feature type="region of interest" description="Disordered" evidence="1">
    <location>
        <begin position="1"/>
        <end position="25"/>
    </location>
</feature>
<dbReference type="GO" id="GO:0005524">
    <property type="term" value="F:ATP binding"/>
    <property type="evidence" value="ECO:0007669"/>
    <property type="project" value="InterPro"/>
</dbReference>
<evidence type="ECO:0000256" key="1">
    <source>
        <dbReference type="SAM" id="MobiDB-lite"/>
    </source>
</evidence>
<gene>
    <name evidence="3" type="ORF">FIBRA_06048</name>
</gene>
<evidence type="ECO:0000313" key="4">
    <source>
        <dbReference type="Proteomes" id="UP000006352"/>
    </source>
</evidence>
<accession>J4HYI5</accession>
<dbReference type="InterPro" id="IPR011009">
    <property type="entry name" value="Kinase-like_dom_sf"/>
</dbReference>
<evidence type="ECO:0000259" key="2">
    <source>
        <dbReference type="PROSITE" id="PS50011"/>
    </source>
</evidence>
<dbReference type="InterPro" id="IPR000719">
    <property type="entry name" value="Prot_kinase_dom"/>
</dbReference>
<dbReference type="EMBL" id="HE797132">
    <property type="protein sequence ID" value="CCM03897.1"/>
    <property type="molecule type" value="Genomic_DNA"/>
</dbReference>
<protein>
    <recommendedName>
        <fullName evidence="2">Protein kinase domain-containing protein</fullName>
    </recommendedName>
</protein>
<dbReference type="InParanoid" id="J4HYI5"/>
<dbReference type="SMART" id="SM00220">
    <property type="entry name" value="S_TKc"/>
    <property type="match status" value="1"/>
</dbReference>
<dbReference type="AlphaFoldDB" id="J4HYI5"/>
<dbReference type="PROSITE" id="PS50011">
    <property type="entry name" value="PROTEIN_KINASE_DOM"/>
    <property type="match status" value="1"/>
</dbReference>